<evidence type="ECO:0000256" key="1">
    <source>
        <dbReference type="ARBA" id="ARBA00006464"/>
    </source>
</evidence>
<reference evidence="4 5" key="1">
    <citation type="submission" date="2018-09" db="EMBL/GenBank/DDBJ databases">
        <title>YIM PH21274 draft genome.</title>
        <authorList>
            <person name="Miao C."/>
        </authorList>
    </citation>
    <scope>NUCLEOTIDE SEQUENCE [LARGE SCALE GENOMIC DNA]</scope>
    <source>
        <strain evidence="4 5">YIM PH 21724</strain>
    </source>
</reference>
<evidence type="ECO:0000313" key="5">
    <source>
        <dbReference type="Proteomes" id="UP000266677"/>
    </source>
</evidence>
<comment type="caution">
    <text evidence="4">The sequence shown here is derived from an EMBL/GenBank/DDBJ whole genome shotgun (WGS) entry which is preliminary data.</text>
</comment>
<sequence length="470" mass="50531">MGFDFADHGLPRNARSRRDLPRSAREQWQSEYVRRVAATDFAVIAASVGLAEVIRFGGPGGAPLNWRTPYEVGYTVVSVLLALTWTAFLAAAGTRAPQVIGAGTEEYRRLVATTLRLFGLIAILALLLRIEFARGYLAIAFPLGLFGLMLSRHLWRRHARARRARGQYRSSVLVVGPLAAADAMAAAFSHDPAAGYHVVGVCIPNGPGAARPDFAAGGRPIAVIGDDRSVLQAVRASRADTVAVTVTDHLGPDELRRMAWDLDPLGVELIVAPGLIDVAGTRLTNRVVAGMPMLHLAEPRYDRAKSAAKTAFDLCFAAAALLAMVPTLVGVAILVKLSGPGPVFAGEERIGVGGKPFRMLRFRVVDAGGLTPIGRILRGRGLDELPQFLNVLRGEMSVVGPRPPIFGASEDRRTPLVKPGLTGLWQLSGRSDLSTEDIARLELTYVENWSMVLDLLLIAKTIGAFARRGY</sequence>
<dbReference type="InterPro" id="IPR003362">
    <property type="entry name" value="Bact_transf"/>
</dbReference>
<feature type="transmembrane region" description="Helical" evidence="2">
    <location>
        <begin position="310"/>
        <end position="335"/>
    </location>
</feature>
<evidence type="ECO:0000313" key="4">
    <source>
        <dbReference type="EMBL" id="RJO73507.1"/>
    </source>
</evidence>
<accession>A0A3A4KKI9</accession>
<dbReference type="OrthoDB" id="9808602at2"/>
<feature type="transmembrane region" description="Helical" evidence="2">
    <location>
        <begin position="136"/>
        <end position="155"/>
    </location>
</feature>
<feature type="transmembrane region" description="Helical" evidence="2">
    <location>
        <begin position="113"/>
        <end position="130"/>
    </location>
</feature>
<proteinExistence type="inferred from homology"/>
<dbReference type="Pfam" id="PF02397">
    <property type="entry name" value="Bac_transf"/>
    <property type="match status" value="1"/>
</dbReference>
<dbReference type="AlphaFoldDB" id="A0A3A4KKI9"/>
<evidence type="ECO:0000259" key="3">
    <source>
        <dbReference type="Pfam" id="PF02397"/>
    </source>
</evidence>
<dbReference type="EMBL" id="QZFU01000023">
    <property type="protein sequence ID" value="RJO73507.1"/>
    <property type="molecule type" value="Genomic_DNA"/>
</dbReference>
<dbReference type="GO" id="GO:0016780">
    <property type="term" value="F:phosphotransferase activity, for other substituted phosphate groups"/>
    <property type="evidence" value="ECO:0007669"/>
    <property type="project" value="TreeGrafter"/>
</dbReference>
<keyword evidence="2" id="KW-0472">Membrane</keyword>
<feature type="domain" description="Bacterial sugar transferase" evidence="3">
    <location>
        <begin position="309"/>
        <end position="465"/>
    </location>
</feature>
<dbReference type="Pfam" id="PF13727">
    <property type="entry name" value="CoA_binding_3"/>
    <property type="match status" value="1"/>
</dbReference>
<dbReference type="PANTHER" id="PTHR30576:SF10">
    <property type="entry name" value="SLL5057 PROTEIN"/>
    <property type="match status" value="1"/>
</dbReference>
<gene>
    <name evidence="4" type="ORF">D5S18_20060</name>
</gene>
<keyword evidence="2" id="KW-1133">Transmembrane helix</keyword>
<dbReference type="PANTHER" id="PTHR30576">
    <property type="entry name" value="COLANIC BIOSYNTHESIS UDP-GLUCOSE LIPID CARRIER TRANSFERASE"/>
    <property type="match status" value="1"/>
</dbReference>
<organism evidence="4 5">
    <name type="scientific">Nocardia panacis</name>
    <dbReference type="NCBI Taxonomy" id="2340916"/>
    <lineage>
        <taxon>Bacteria</taxon>
        <taxon>Bacillati</taxon>
        <taxon>Actinomycetota</taxon>
        <taxon>Actinomycetes</taxon>
        <taxon>Mycobacteriales</taxon>
        <taxon>Nocardiaceae</taxon>
        <taxon>Nocardia</taxon>
    </lineage>
</organism>
<dbReference type="RefSeq" id="WP_120042584.1">
    <property type="nucleotide sequence ID" value="NZ_QZFU01000023.1"/>
</dbReference>
<comment type="similarity">
    <text evidence="1">Belongs to the bacterial sugar transferase family.</text>
</comment>
<keyword evidence="4" id="KW-0808">Transferase</keyword>
<feature type="transmembrane region" description="Helical" evidence="2">
    <location>
        <begin position="72"/>
        <end position="92"/>
    </location>
</feature>
<keyword evidence="2" id="KW-0812">Transmembrane</keyword>
<name>A0A3A4KKI9_9NOCA</name>
<dbReference type="Proteomes" id="UP000266677">
    <property type="component" value="Unassembled WGS sequence"/>
</dbReference>
<keyword evidence="5" id="KW-1185">Reference proteome</keyword>
<evidence type="ECO:0000256" key="2">
    <source>
        <dbReference type="SAM" id="Phobius"/>
    </source>
</evidence>
<protein>
    <submittedName>
        <fullName evidence="4">Sugar transferase</fullName>
    </submittedName>
</protein>